<reference evidence="2" key="1">
    <citation type="submission" date="2009-07" db="EMBL/GenBank/DDBJ databases">
        <authorList>
            <consortium name="US DOE Joint Genome Institute (JGI-PGF)"/>
            <person name="Lucas S."/>
            <person name="Copeland A."/>
            <person name="Lapidus A."/>
            <person name="Glavina del Rio T."/>
            <person name="Tice H."/>
            <person name="Bruce D."/>
            <person name="Goodwin L."/>
            <person name="Pitluck S."/>
            <person name="Larimer F."/>
            <person name="Land M.L."/>
            <person name="Mouttaki H."/>
            <person name="He Z."/>
            <person name="Zhou J."/>
            <person name="Hemme C.L."/>
        </authorList>
    </citation>
    <scope>NUCLEOTIDE SEQUENCE [LARGE SCALE GENOMIC DNA]</scope>
    <source>
        <strain evidence="2">DSM 2782</strain>
    </source>
</reference>
<dbReference type="InterPro" id="IPR043711">
    <property type="entry name" value="DUF5651"/>
</dbReference>
<name>F1TEC9_9FIRM</name>
<evidence type="ECO:0000259" key="1">
    <source>
        <dbReference type="Pfam" id="PF18892"/>
    </source>
</evidence>
<dbReference type="RefSeq" id="WP_004620102.1">
    <property type="nucleotide sequence ID" value="NZ_ACXX02000009.1"/>
</dbReference>
<dbReference type="STRING" id="588581.Cpap_1487"/>
<protein>
    <recommendedName>
        <fullName evidence="1">DUF5651 domain-containing protein</fullName>
    </recommendedName>
</protein>
<accession>F1TEC9</accession>
<sequence length="142" mass="16058">MITEQQKTDLILFAAICGYLTEGVMQLGLKGNEVEEAQELGKHGLELFQAIVNRIPAQDCKKILKATKTCEIAVIPPDKVKKKVGEKELTVKREHLDELTEQALTVCETCTRDYKRCNLRKTLKKLEVAPCHDEKGKCEFKV</sequence>
<evidence type="ECO:0000313" key="3">
    <source>
        <dbReference type="Proteomes" id="UP000003860"/>
    </source>
</evidence>
<reference evidence="2" key="2">
    <citation type="submission" date="2011-01" db="EMBL/GenBank/DDBJ databases">
        <title>The Non-contiguous Finished genome of Clostridium papyrosolvens.</title>
        <authorList>
            <person name="Lucas S."/>
            <person name="Copeland A."/>
            <person name="Lapidus A."/>
            <person name="Cheng J.-F."/>
            <person name="Goodwin L."/>
            <person name="Pitluck S."/>
            <person name="Misra M."/>
            <person name="Chertkov O."/>
            <person name="Detter J.C."/>
            <person name="Han C."/>
            <person name="Tapia R."/>
            <person name="Land M."/>
            <person name="Hauser L."/>
            <person name="Kyrpides N."/>
            <person name="Ivanova N."/>
            <person name="Pagani I."/>
            <person name="Mouttaki H."/>
            <person name="He Z."/>
            <person name="Zhou J."/>
            <person name="Hemme C.L."/>
            <person name="Woyke T."/>
        </authorList>
    </citation>
    <scope>NUCLEOTIDE SEQUENCE [LARGE SCALE GENOMIC DNA]</scope>
    <source>
        <strain evidence="2">DSM 2782</strain>
    </source>
</reference>
<keyword evidence="3" id="KW-1185">Reference proteome</keyword>
<dbReference type="EMBL" id="ACXX02000009">
    <property type="protein sequence ID" value="EGD47095.1"/>
    <property type="molecule type" value="Genomic_DNA"/>
</dbReference>
<dbReference type="Pfam" id="PF18892">
    <property type="entry name" value="DUF5651"/>
    <property type="match status" value="1"/>
</dbReference>
<dbReference type="AlphaFoldDB" id="F1TEC9"/>
<dbReference type="Proteomes" id="UP000003860">
    <property type="component" value="Unassembled WGS sequence"/>
</dbReference>
<feature type="domain" description="DUF5651" evidence="1">
    <location>
        <begin position="91"/>
        <end position="142"/>
    </location>
</feature>
<comment type="caution">
    <text evidence="2">The sequence shown here is derived from an EMBL/GenBank/DDBJ whole genome shotgun (WGS) entry which is preliminary data.</text>
</comment>
<proteinExistence type="predicted"/>
<evidence type="ECO:0000313" key="2">
    <source>
        <dbReference type="EMBL" id="EGD47095.1"/>
    </source>
</evidence>
<gene>
    <name evidence="2" type="ORF">Cpap_1487</name>
</gene>
<organism evidence="2 3">
    <name type="scientific">Ruminiclostridium papyrosolvens DSM 2782</name>
    <dbReference type="NCBI Taxonomy" id="588581"/>
    <lineage>
        <taxon>Bacteria</taxon>
        <taxon>Bacillati</taxon>
        <taxon>Bacillota</taxon>
        <taxon>Clostridia</taxon>
        <taxon>Eubacteriales</taxon>
        <taxon>Oscillospiraceae</taxon>
        <taxon>Ruminiclostridium</taxon>
    </lineage>
</organism>